<dbReference type="InterPro" id="IPR002190">
    <property type="entry name" value="MHD_dom"/>
</dbReference>
<feature type="region of interest" description="Disordered" evidence="1">
    <location>
        <begin position="1"/>
        <end position="37"/>
    </location>
</feature>
<protein>
    <submittedName>
        <fullName evidence="4">Melanoma-associated antigen 11-like</fullName>
    </submittedName>
</protein>
<dbReference type="AlphaFoldDB" id="A0A1S3G045"/>
<evidence type="ECO:0000259" key="2">
    <source>
        <dbReference type="PROSITE" id="PS50838"/>
    </source>
</evidence>
<name>A0A1S3G045_DIPOR</name>
<dbReference type="SMART" id="SM01373">
    <property type="entry name" value="MAGE"/>
    <property type="match status" value="1"/>
</dbReference>
<dbReference type="Pfam" id="PF01454">
    <property type="entry name" value="MAGE"/>
    <property type="match status" value="1"/>
</dbReference>
<dbReference type="PANTHER" id="PTHR11736">
    <property type="entry name" value="MELANOMA-ASSOCIATED ANTIGEN MAGE ANTIGEN"/>
    <property type="match status" value="1"/>
</dbReference>
<dbReference type="GeneID" id="105993445"/>
<dbReference type="Gene3D" id="1.10.10.1210">
    <property type="entry name" value="MAGE homology domain, winged helix WH2 motif"/>
    <property type="match status" value="1"/>
</dbReference>
<keyword evidence="3" id="KW-1185">Reference proteome</keyword>
<dbReference type="GO" id="GO:0005634">
    <property type="term" value="C:nucleus"/>
    <property type="evidence" value="ECO:0007669"/>
    <property type="project" value="TreeGrafter"/>
</dbReference>
<evidence type="ECO:0000313" key="3">
    <source>
        <dbReference type="Proteomes" id="UP000081671"/>
    </source>
</evidence>
<dbReference type="InterPro" id="IPR041899">
    <property type="entry name" value="MAGE_WH2"/>
</dbReference>
<dbReference type="Proteomes" id="UP000081671">
    <property type="component" value="Unplaced"/>
</dbReference>
<dbReference type="RefSeq" id="XP_012882171.1">
    <property type="nucleotide sequence ID" value="XM_013026717.1"/>
</dbReference>
<dbReference type="GO" id="GO:0000122">
    <property type="term" value="P:negative regulation of transcription by RNA polymerase II"/>
    <property type="evidence" value="ECO:0007669"/>
    <property type="project" value="TreeGrafter"/>
</dbReference>
<evidence type="ECO:0000256" key="1">
    <source>
        <dbReference type="SAM" id="MobiDB-lite"/>
    </source>
</evidence>
<gene>
    <name evidence="4" type="primary">LOC105993445</name>
</gene>
<proteinExistence type="predicted"/>
<evidence type="ECO:0000313" key="4">
    <source>
        <dbReference type="RefSeq" id="XP_012882171.1"/>
    </source>
</evidence>
<dbReference type="InterPro" id="IPR037445">
    <property type="entry name" value="MAGE"/>
</dbReference>
<dbReference type="OrthoDB" id="205198at2759"/>
<dbReference type="InterPro" id="IPR041898">
    <property type="entry name" value="MAGE_WH1"/>
</dbReference>
<dbReference type="Gene3D" id="1.10.10.1200">
    <property type="entry name" value="MAGE homology domain, winged helix WH1 motif"/>
    <property type="match status" value="1"/>
</dbReference>
<dbReference type="InParanoid" id="A0A1S3G045"/>
<dbReference type="PANTHER" id="PTHR11736:SF153">
    <property type="entry name" value="MELANOMA-ASSOCIATED ANTIGEN 10"/>
    <property type="match status" value="1"/>
</dbReference>
<reference evidence="4" key="1">
    <citation type="submission" date="2025-08" db="UniProtKB">
        <authorList>
            <consortium name="RefSeq"/>
        </authorList>
    </citation>
    <scope>IDENTIFICATION</scope>
    <source>
        <tissue evidence="4">Kidney</tissue>
    </source>
</reference>
<feature type="domain" description="MAGE" evidence="2">
    <location>
        <begin position="87"/>
        <end position="286"/>
    </location>
</feature>
<dbReference type="PROSITE" id="PS50838">
    <property type="entry name" value="MAGE"/>
    <property type="match status" value="1"/>
</dbReference>
<dbReference type="KEGG" id="dord:105993445"/>
<dbReference type="FunFam" id="1.10.10.1210:FF:000001">
    <property type="entry name" value="melanoma-associated antigen D1"/>
    <property type="match status" value="1"/>
</dbReference>
<sequence length="304" mass="34941">MKPYTQKTHASELERDPQAQSQAVGLVGEPMPPTVEASNSLIPFAQRDMSEGLQGEVVRETNEEQRSSDQAREELPLHNEKTLHSILRKGATSLIPFLLSKYWSSQTVSRIDMLNHIRRGHRRYFPQIFEKASVLMQLLFGLDIREVDPILHIYVLYVAAGITYNGMLSDVQGLPKSGLLIIVLCIIFMEGNRATDDDIWHVLSNMEVYPDREHFIYGNPRKLLMEDFVWEQYLEYQQVPGSDPIIYEFTWGPRAYAETSKMKVLEHWAKFSKVDPRSFEFLYEEALQEEQGASGHAMASSVEE</sequence>
<organism evidence="3 4">
    <name type="scientific">Dipodomys ordii</name>
    <name type="common">Ord's kangaroo rat</name>
    <dbReference type="NCBI Taxonomy" id="10020"/>
    <lineage>
        <taxon>Eukaryota</taxon>
        <taxon>Metazoa</taxon>
        <taxon>Chordata</taxon>
        <taxon>Craniata</taxon>
        <taxon>Vertebrata</taxon>
        <taxon>Euteleostomi</taxon>
        <taxon>Mammalia</taxon>
        <taxon>Eutheria</taxon>
        <taxon>Euarchontoglires</taxon>
        <taxon>Glires</taxon>
        <taxon>Rodentia</taxon>
        <taxon>Castorimorpha</taxon>
        <taxon>Heteromyidae</taxon>
        <taxon>Dipodomyinae</taxon>
        <taxon>Dipodomys</taxon>
    </lineage>
</organism>
<accession>A0A1S3G045</accession>